<dbReference type="GO" id="GO:0016616">
    <property type="term" value="F:oxidoreductase activity, acting on the CH-OH group of donors, NAD or NADP as acceptor"/>
    <property type="evidence" value="ECO:0007669"/>
    <property type="project" value="TreeGrafter"/>
</dbReference>
<feature type="active site" evidence="3">
    <location>
        <position position="161"/>
    </location>
</feature>
<gene>
    <name evidence="6" type="ORF">GNZ13_00185</name>
</gene>
<comment type="caution">
    <text evidence="6">The sequence shown here is derived from an EMBL/GenBank/DDBJ whole genome shotgun (WGS) entry which is preliminary data.</text>
</comment>
<dbReference type="Gene3D" id="3.40.50.720">
    <property type="entry name" value="NAD(P)-binding Rossmann-like Domain"/>
    <property type="match status" value="1"/>
</dbReference>
<evidence type="ECO:0000313" key="6">
    <source>
        <dbReference type="EMBL" id="NPT53071.1"/>
    </source>
</evidence>
<feature type="domain" description="6-phosphogluconate dehydrogenase NADP-binding" evidence="4">
    <location>
        <begin position="1"/>
        <end position="151"/>
    </location>
</feature>
<evidence type="ECO:0000259" key="4">
    <source>
        <dbReference type="Pfam" id="PF03446"/>
    </source>
</evidence>
<dbReference type="InterPro" id="IPR008927">
    <property type="entry name" value="6-PGluconate_DH-like_C_sf"/>
</dbReference>
<sequence>MGAPMARRVKKSGFHLVVCDRNPAVLREFETTGAVVATTAKDCGNADVIVLLLGNDEQLVDVTVGSEGIVHGIPDGHHPVVCVMGTTLPDTLRKIQSPLIGAGAHLIDAPISGGIPGAEDGTLTIMLGGEQADIDTVEPVMKAMGTNLFRCGDLGSAEVVKVVNNMLSIATMFLTAEAIDLMEKNGAKFEQTAPILNVSTGRNFLTVDVPECRRQYGSWARTESAFTALLNVVRKDLRLARELASSSGLHLGLLDEVSKYLDSTDDSVMDRWMRHGRRR</sequence>
<dbReference type="GO" id="GO:0050661">
    <property type="term" value="F:NADP binding"/>
    <property type="evidence" value="ECO:0007669"/>
    <property type="project" value="InterPro"/>
</dbReference>
<evidence type="ECO:0000256" key="3">
    <source>
        <dbReference type="PIRSR" id="PIRSR000103-1"/>
    </source>
</evidence>
<dbReference type="PANTHER" id="PTHR22981">
    <property type="entry name" value="3-HYDROXYISOBUTYRATE DEHYDROGENASE-RELATED"/>
    <property type="match status" value="1"/>
</dbReference>
<keyword evidence="7" id="KW-1185">Reference proteome</keyword>
<evidence type="ECO:0000256" key="1">
    <source>
        <dbReference type="ARBA" id="ARBA00023002"/>
    </source>
</evidence>
<keyword evidence="2" id="KW-0520">NAD</keyword>
<dbReference type="Gene3D" id="1.10.1040.10">
    <property type="entry name" value="N-(1-d-carboxylethyl)-l-norvaline Dehydrogenase, domain 2"/>
    <property type="match status" value="1"/>
</dbReference>
<dbReference type="AlphaFoldDB" id="A0A972NHF3"/>
<evidence type="ECO:0000313" key="7">
    <source>
        <dbReference type="Proteomes" id="UP000655523"/>
    </source>
</evidence>
<name>A0A972NHF3_9BURK</name>
<dbReference type="PANTHER" id="PTHR22981:SF7">
    <property type="entry name" value="3-HYDROXYISOBUTYRATE DEHYDROGENASE, MITOCHONDRIAL"/>
    <property type="match status" value="1"/>
</dbReference>
<organism evidence="6 7">
    <name type="scientific">Paraburkholderia elongata</name>
    <dbReference type="NCBI Taxonomy" id="2675747"/>
    <lineage>
        <taxon>Bacteria</taxon>
        <taxon>Pseudomonadati</taxon>
        <taxon>Pseudomonadota</taxon>
        <taxon>Betaproteobacteria</taxon>
        <taxon>Burkholderiales</taxon>
        <taxon>Burkholderiaceae</taxon>
        <taxon>Paraburkholderia</taxon>
    </lineage>
</organism>
<dbReference type="Pfam" id="PF03446">
    <property type="entry name" value="NAD_binding_2"/>
    <property type="match status" value="1"/>
</dbReference>
<feature type="domain" description="3-hydroxyisobutyrate dehydrogenase-like NAD-binding" evidence="5">
    <location>
        <begin position="155"/>
        <end position="265"/>
    </location>
</feature>
<dbReference type="PIRSF" id="PIRSF000103">
    <property type="entry name" value="HIBADH"/>
    <property type="match status" value="1"/>
</dbReference>
<dbReference type="GO" id="GO:0051287">
    <property type="term" value="F:NAD binding"/>
    <property type="evidence" value="ECO:0007669"/>
    <property type="project" value="InterPro"/>
</dbReference>
<dbReference type="InterPro" id="IPR013328">
    <property type="entry name" value="6PGD_dom2"/>
</dbReference>
<dbReference type="SUPFAM" id="SSF48179">
    <property type="entry name" value="6-phosphogluconate dehydrogenase C-terminal domain-like"/>
    <property type="match status" value="1"/>
</dbReference>
<proteinExistence type="predicted"/>
<reference evidence="6 7" key="1">
    <citation type="submission" date="2019-11" db="EMBL/GenBank/DDBJ databases">
        <title>Metabolism of dissolved organic matter in forest soils.</title>
        <authorList>
            <person name="Cyle K.T."/>
            <person name="Wilhelm R.C."/>
            <person name="Martinez C.E."/>
        </authorList>
    </citation>
    <scope>NUCLEOTIDE SEQUENCE [LARGE SCALE GENOMIC DNA]</scope>
    <source>
        <strain evidence="6 7">5N</strain>
    </source>
</reference>
<evidence type="ECO:0000259" key="5">
    <source>
        <dbReference type="Pfam" id="PF14833"/>
    </source>
</evidence>
<dbReference type="InterPro" id="IPR015815">
    <property type="entry name" value="HIBADH-related"/>
</dbReference>
<evidence type="ECO:0000256" key="2">
    <source>
        <dbReference type="ARBA" id="ARBA00023027"/>
    </source>
</evidence>
<dbReference type="InterPro" id="IPR029154">
    <property type="entry name" value="HIBADH-like_NADP-bd"/>
</dbReference>
<dbReference type="EMBL" id="WOEZ01000001">
    <property type="protein sequence ID" value="NPT53071.1"/>
    <property type="molecule type" value="Genomic_DNA"/>
</dbReference>
<dbReference type="InterPro" id="IPR036291">
    <property type="entry name" value="NAD(P)-bd_dom_sf"/>
</dbReference>
<dbReference type="SUPFAM" id="SSF51735">
    <property type="entry name" value="NAD(P)-binding Rossmann-fold domains"/>
    <property type="match status" value="1"/>
</dbReference>
<dbReference type="Proteomes" id="UP000655523">
    <property type="component" value="Unassembled WGS sequence"/>
</dbReference>
<protein>
    <submittedName>
        <fullName evidence="6">NAD-binding protein</fullName>
    </submittedName>
</protein>
<dbReference type="Pfam" id="PF14833">
    <property type="entry name" value="NAD_binding_11"/>
    <property type="match status" value="1"/>
</dbReference>
<dbReference type="InterPro" id="IPR006115">
    <property type="entry name" value="6PGDH_NADP-bd"/>
</dbReference>
<accession>A0A972NHF3</accession>
<keyword evidence="1" id="KW-0560">Oxidoreductase</keyword>